<evidence type="ECO:0000313" key="13">
    <source>
        <dbReference type="Proteomes" id="UP001238179"/>
    </source>
</evidence>
<keyword evidence="4" id="KW-1003">Cell membrane</keyword>
<evidence type="ECO:0000313" key="12">
    <source>
        <dbReference type="EMBL" id="BDU71437.1"/>
    </source>
</evidence>
<keyword evidence="8" id="KW-0418">Kinase</keyword>
<evidence type="ECO:0000256" key="6">
    <source>
        <dbReference type="ARBA" id="ARBA00022679"/>
    </source>
</evidence>
<evidence type="ECO:0000256" key="10">
    <source>
        <dbReference type="SAM" id="Phobius"/>
    </source>
</evidence>
<keyword evidence="10" id="KW-0472">Membrane</keyword>
<dbReference type="InterPro" id="IPR004358">
    <property type="entry name" value="Sig_transdc_His_kin-like_C"/>
</dbReference>
<dbReference type="InterPro" id="IPR036890">
    <property type="entry name" value="HATPase_C_sf"/>
</dbReference>
<evidence type="ECO:0000259" key="11">
    <source>
        <dbReference type="PROSITE" id="PS50109"/>
    </source>
</evidence>
<protein>
    <recommendedName>
        <fullName evidence="3">histidine kinase</fullName>
        <ecNumber evidence="3">2.7.13.3</ecNumber>
    </recommendedName>
</protein>
<dbReference type="RefSeq" id="WP_316414327.1">
    <property type="nucleotide sequence ID" value="NZ_AP027080.1"/>
</dbReference>
<dbReference type="InterPro" id="IPR036097">
    <property type="entry name" value="HisK_dim/P_sf"/>
</dbReference>
<feature type="domain" description="Histidine kinase" evidence="11">
    <location>
        <begin position="310"/>
        <end position="520"/>
    </location>
</feature>
<keyword evidence="13" id="KW-1185">Reference proteome</keyword>
<keyword evidence="7" id="KW-0547">Nucleotide-binding</keyword>
<accession>A0AA48K8L3</accession>
<evidence type="ECO:0000256" key="5">
    <source>
        <dbReference type="ARBA" id="ARBA00022553"/>
    </source>
</evidence>
<keyword evidence="5" id="KW-0597">Phosphoprotein</keyword>
<dbReference type="InterPro" id="IPR003661">
    <property type="entry name" value="HisK_dim/P_dom"/>
</dbReference>
<keyword evidence="6" id="KW-0808">Transferase</keyword>
<keyword evidence="9" id="KW-0067">ATP-binding</keyword>
<name>A0AA48K8L3_9BACT</name>
<comment type="catalytic activity">
    <reaction evidence="1">
        <text>ATP + protein L-histidine = ADP + protein N-phospho-L-histidine.</text>
        <dbReference type="EC" id="2.7.13.3"/>
    </reaction>
</comment>
<evidence type="ECO:0000256" key="4">
    <source>
        <dbReference type="ARBA" id="ARBA00022475"/>
    </source>
</evidence>
<dbReference type="GO" id="GO:0005886">
    <property type="term" value="C:plasma membrane"/>
    <property type="evidence" value="ECO:0007669"/>
    <property type="project" value="UniProtKB-SubCell"/>
</dbReference>
<dbReference type="KEGG" id="msil:METEAL_06110"/>
<dbReference type="SMART" id="SM00387">
    <property type="entry name" value="HATPase_c"/>
    <property type="match status" value="1"/>
</dbReference>
<dbReference type="SUPFAM" id="SSF55874">
    <property type="entry name" value="ATPase domain of HSP90 chaperone/DNA topoisomerase II/histidine kinase"/>
    <property type="match status" value="1"/>
</dbReference>
<feature type="transmembrane region" description="Helical" evidence="10">
    <location>
        <begin position="268"/>
        <end position="291"/>
    </location>
</feature>
<organism evidence="12 13">
    <name type="scientific">Mesoterricola silvestris</name>
    <dbReference type="NCBI Taxonomy" id="2927979"/>
    <lineage>
        <taxon>Bacteria</taxon>
        <taxon>Pseudomonadati</taxon>
        <taxon>Acidobacteriota</taxon>
        <taxon>Holophagae</taxon>
        <taxon>Holophagales</taxon>
        <taxon>Holophagaceae</taxon>
        <taxon>Mesoterricola</taxon>
    </lineage>
</organism>
<dbReference type="PROSITE" id="PS50109">
    <property type="entry name" value="HIS_KIN"/>
    <property type="match status" value="1"/>
</dbReference>
<evidence type="ECO:0000256" key="3">
    <source>
        <dbReference type="ARBA" id="ARBA00012438"/>
    </source>
</evidence>
<gene>
    <name evidence="12" type="ORF">METEAL_06110</name>
</gene>
<dbReference type="GO" id="GO:0000155">
    <property type="term" value="F:phosphorelay sensor kinase activity"/>
    <property type="evidence" value="ECO:0007669"/>
    <property type="project" value="InterPro"/>
</dbReference>
<evidence type="ECO:0000256" key="2">
    <source>
        <dbReference type="ARBA" id="ARBA00004651"/>
    </source>
</evidence>
<comment type="subcellular location">
    <subcellularLocation>
        <location evidence="2">Cell membrane</location>
        <topology evidence="2">Multi-pass membrane protein</topology>
    </subcellularLocation>
</comment>
<dbReference type="InterPro" id="IPR050980">
    <property type="entry name" value="2C_sensor_his_kinase"/>
</dbReference>
<evidence type="ECO:0000256" key="8">
    <source>
        <dbReference type="ARBA" id="ARBA00022777"/>
    </source>
</evidence>
<dbReference type="PANTHER" id="PTHR44936:SF10">
    <property type="entry name" value="SENSOR PROTEIN RSTB"/>
    <property type="match status" value="1"/>
</dbReference>
<dbReference type="Gene3D" id="3.30.565.10">
    <property type="entry name" value="Histidine kinase-like ATPase, C-terminal domain"/>
    <property type="match status" value="1"/>
</dbReference>
<dbReference type="PANTHER" id="PTHR44936">
    <property type="entry name" value="SENSOR PROTEIN CREC"/>
    <property type="match status" value="1"/>
</dbReference>
<proteinExistence type="predicted"/>
<reference evidence="13" key="1">
    <citation type="journal article" date="2023" name="Int. J. Syst. Evol. Microbiol.">
        <title>Mesoterricola silvestris gen. nov., sp. nov., Mesoterricola sediminis sp. nov., Geothrix oryzae sp. nov., Geothrix edaphica sp. nov., Geothrix rubra sp. nov., and Geothrix limicola sp. nov., six novel members of Acidobacteriota isolated from soils.</title>
        <authorList>
            <person name="Itoh H."/>
            <person name="Sugisawa Y."/>
            <person name="Mise K."/>
            <person name="Xu Z."/>
            <person name="Kuniyasu M."/>
            <person name="Ushijima N."/>
            <person name="Kawano K."/>
            <person name="Kobayashi E."/>
            <person name="Shiratori Y."/>
            <person name="Masuda Y."/>
            <person name="Senoo K."/>
        </authorList>
    </citation>
    <scope>NUCLEOTIDE SEQUENCE [LARGE SCALE GENOMIC DNA]</scope>
    <source>
        <strain evidence="13">W79</strain>
    </source>
</reference>
<evidence type="ECO:0000256" key="7">
    <source>
        <dbReference type="ARBA" id="ARBA00022741"/>
    </source>
</evidence>
<dbReference type="CDD" id="cd00082">
    <property type="entry name" value="HisKA"/>
    <property type="match status" value="1"/>
</dbReference>
<dbReference type="SUPFAM" id="SSF47384">
    <property type="entry name" value="Homodimeric domain of signal transducing histidine kinase"/>
    <property type="match status" value="1"/>
</dbReference>
<keyword evidence="10" id="KW-1133">Transmembrane helix</keyword>
<keyword evidence="10" id="KW-0812">Transmembrane</keyword>
<dbReference type="AlphaFoldDB" id="A0AA48K8L3"/>
<dbReference type="EC" id="2.7.13.3" evidence="3"/>
<dbReference type="InterPro" id="IPR005467">
    <property type="entry name" value="His_kinase_dom"/>
</dbReference>
<dbReference type="GO" id="GO:0005524">
    <property type="term" value="F:ATP binding"/>
    <property type="evidence" value="ECO:0007669"/>
    <property type="project" value="UniProtKB-KW"/>
</dbReference>
<evidence type="ECO:0000256" key="1">
    <source>
        <dbReference type="ARBA" id="ARBA00000085"/>
    </source>
</evidence>
<dbReference type="EMBL" id="AP027080">
    <property type="protein sequence ID" value="BDU71437.1"/>
    <property type="molecule type" value="Genomic_DNA"/>
</dbReference>
<dbReference type="Pfam" id="PF02518">
    <property type="entry name" value="HATPase_c"/>
    <property type="match status" value="1"/>
</dbReference>
<evidence type="ECO:0000256" key="9">
    <source>
        <dbReference type="ARBA" id="ARBA00022840"/>
    </source>
</evidence>
<sequence length="520" mass="57856">MATRTVLKARPRQRRVPPWLARHQILAARAATSALLLALALFFAWGLQQWVRRTLVAAREQLFLPVKDRFSENFDARWYSCGPVPPFSTGTEAPVGAYLDGEPTLEALVARGSLDVWVREGRRLVRRPDAPRLAFYRTFAASLIRRRSDFLCPEEGQDPDFGWCLRVAVRTENWIVLKRLDPGSPALEAELAQVLGPDPDLKQCLHHLEPEPRAGRAPQTYPETAYQIPEGRLKGRVWTIGYWNRNQTPGWLWTTVPTGPLRRAMRAFVLRQVLLVLGPLLLLGGLSLYVLGIRRNAARQAALVKDRLASLTHSLKTPLAIIKAWCDASRHGRMEKEQADVLFIRIGEQVDQLALMIQNGLRALDPAVPNAPAEPVTSAWLEELAQEFRALCAEADRPFEARLEGWEGLANRVSLMQVLQTLLENALLHGEGPIRFSAQGKGRRFLVTVADAGPGLEPHQLQQLGLPFLRFRKPGAEGYDAEGMGLGLSLAIQIAEKEGWGLAFQSEPGVGLAGTLELRA</sequence>
<dbReference type="Proteomes" id="UP001238179">
    <property type="component" value="Chromosome"/>
</dbReference>
<dbReference type="InterPro" id="IPR003594">
    <property type="entry name" value="HATPase_dom"/>
</dbReference>
<dbReference type="PRINTS" id="PR00344">
    <property type="entry name" value="BCTRLSENSOR"/>
</dbReference>